<evidence type="ECO:0000313" key="3">
    <source>
        <dbReference type="Proteomes" id="UP000093748"/>
    </source>
</evidence>
<evidence type="ECO:0000313" key="2">
    <source>
        <dbReference type="EMBL" id="OBP71745.1"/>
    </source>
</evidence>
<feature type="domain" description="NmrA-like" evidence="1">
    <location>
        <begin position="2"/>
        <end position="248"/>
    </location>
</feature>
<dbReference type="EMBL" id="LZTJ01000032">
    <property type="protein sequence ID" value="OBP71745.1"/>
    <property type="molecule type" value="Genomic_DNA"/>
</dbReference>
<protein>
    <submittedName>
        <fullName evidence="2">NAD(P)-dependent oxidoreductase</fullName>
    </submittedName>
</protein>
<evidence type="ECO:0000259" key="1">
    <source>
        <dbReference type="Pfam" id="PF05368"/>
    </source>
</evidence>
<accession>A0A1A5HYE3</accession>
<dbReference type="OrthoDB" id="109735at2"/>
<name>A0A1A5HYE3_RHILI</name>
<organism evidence="2 3">
    <name type="scientific">Rhizobium loti</name>
    <name type="common">Mesorhizobium loti</name>
    <dbReference type="NCBI Taxonomy" id="381"/>
    <lineage>
        <taxon>Bacteria</taxon>
        <taxon>Pseudomonadati</taxon>
        <taxon>Pseudomonadota</taxon>
        <taxon>Alphaproteobacteria</taxon>
        <taxon>Hyphomicrobiales</taxon>
        <taxon>Phyllobacteriaceae</taxon>
        <taxon>Mesorhizobium</taxon>
    </lineage>
</organism>
<dbReference type="Gene3D" id="3.40.50.720">
    <property type="entry name" value="NAD(P)-binding Rossmann-like Domain"/>
    <property type="match status" value="1"/>
</dbReference>
<dbReference type="PANTHER" id="PTHR43162:SF1">
    <property type="entry name" value="PRESTALK A DIFFERENTIATION PROTEIN A"/>
    <property type="match status" value="1"/>
</dbReference>
<dbReference type="SUPFAM" id="SSF51735">
    <property type="entry name" value="NAD(P)-binding Rossmann-fold domains"/>
    <property type="match status" value="1"/>
</dbReference>
<dbReference type="Pfam" id="PF05368">
    <property type="entry name" value="NmrA"/>
    <property type="match status" value="1"/>
</dbReference>
<dbReference type="AlphaFoldDB" id="A0A1A5HYE3"/>
<sequence>MILVTGATGLNGKAVMREFARHKHEVRALVRDPDRASVAGLGGLAGVELVTGDMRQAGTLGAALDGIDRVLMISTAADDMTETQCRFVDACRQAGVAHVVKFSGAESNIGYDATKFRFTRMHEEVERYLEAAGMAWTHLRPSQFMQVYLRDAPTIAAEGAFYLALGETELSPVDVEDIAKVAFRLLRDGGHAGESLDMTGPQALTMSDIAALISKAIGKPVRYVDVSPAERRRNLLASGVPAGFADALDEQLAERLRRPKSRVHLATHDMFGVRPTPFVEFAQRHAAMFRGEG</sequence>
<dbReference type="GeneID" id="66683103"/>
<dbReference type="InterPro" id="IPR008030">
    <property type="entry name" value="NmrA-like"/>
</dbReference>
<reference evidence="3" key="1">
    <citation type="submission" date="2016-06" db="EMBL/GenBank/DDBJ databases">
        <title>NZP2037 Pacbio-Illumina hybrid assembly.</title>
        <authorList>
            <person name="Ramsay J.P."/>
        </authorList>
    </citation>
    <scope>NUCLEOTIDE SEQUENCE [LARGE SCALE GENOMIC DNA]</scope>
    <source>
        <strain evidence="3">R7ANS::ICEMlSym2042</strain>
    </source>
</reference>
<dbReference type="CDD" id="cd05269">
    <property type="entry name" value="TMR_SDR_a"/>
    <property type="match status" value="1"/>
</dbReference>
<proteinExistence type="predicted"/>
<dbReference type="InterPro" id="IPR051604">
    <property type="entry name" value="Ergot_Alk_Oxidoreductase"/>
</dbReference>
<gene>
    <name evidence="2" type="ORF">BAE39_22435</name>
</gene>
<dbReference type="PANTHER" id="PTHR43162">
    <property type="match status" value="1"/>
</dbReference>
<comment type="caution">
    <text evidence="2">The sequence shown here is derived from an EMBL/GenBank/DDBJ whole genome shotgun (WGS) entry which is preliminary data.</text>
</comment>
<dbReference type="Proteomes" id="UP000093748">
    <property type="component" value="Unassembled WGS sequence"/>
</dbReference>
<dbReference type="InterPro" id="IPR036291">
    <property type="entry name" value="NAD(P)-bd_dom_sf"/>
</dbReference>
<dbReference type="RefSeq" id="WP_032933571.1">
    <property type="nucleotide sequence ID" value="NZ_LZTH01000046.1"/>
</dbReference>
<dbReference type="Gene3D" id="3.90.25.10">
    <property type="entry name" value="UDP-galactose 4-epimerase, domain 1"/>
    <property type="match status" value="1"/>
</dbReference>